<dbReference type="EMBL" id="JAEMGP010000018">
    <property type="protein sequence ID" value="KAG5197963.1"/>
    <property type="molecule type" value="Genomic_DNA"/>
</dbReference>
<comment type="caution">
    <text evidence="2">The sequence shown here is derived from an EMBL/GenBank/DDBJ whole genome shotgun (WGS) entry which is preliminary data.</text>
</comment>
<dbReference type="AlphaFoldDB" id="A0A836CUG0"/>
<accession>A0A836CUG0</accession>
<name>A0A836CUG0_SHEEP</name>
<organism evidence="2 3">
    <name type="scientific">Ovis aries</name>
    <name type="common">Sheep</name>
    <dbReference type="NCBI Taxonomy" id="9940"/>
    <lineage>
        <taxon>Eukaryota</taxon>
        <taxon>Metazoa</taxon>
        <taxon>Chordata</taxon>
        <taxon>Craniata</taxon>
        <taxon>Vertebrata</taxon>
        <taxon>Euteleostomi</taxon>
        <taxon>Mammalia</taxon>
        <taxon>Eutheria</taxon>
        <taxon>Laurasiatheria</taxon>
        <taxon>Artiodactyla</taxon>
        <taxon>Ruminantia</taxon>
        <taxon>Pecora</taxon>
        <taxon>Bovidae</taxon>
        <taxon>Caprinae</taxon>
        <taxon>Ovis</taxon>
    </lineage>
</organism>
<protein>
    <submittedName>
        <fullName evidence="2">Uncharacterized protein</fullName>
    </submittedName>
</protein>
<sequence length="92" mass="9353">MSRGPGNPALVERAPLNCFRGGDGDLSALEAPCGLAAVHPAVLADKCPTILKWTKENMEDLPGGPVVGNLPANAGDTASIPSPGRSHMPQGI</sequence>
<evidence type="ECO:0000313" key="2">
    <source>
        <dbReference type="EMBL" id="KAG5197963.1"/>
    </source>
</evidence>
<dbReference type="Proteomes" id="UP000664991">
    <property type="component" value="Unassembled WGS sequence"/>
</dbReference>
<gene>
    <name evidence="2" type="ORF">JEQ12_007653</name>
</gene>
<proteinExistence type="predicted"/>
<evidence type="ECO:0000313" key="3">
    <source>
        <dbReference type="Proteomes" id="UP000664991"/>
    </source>
</evidence>
<evidence type="ECO:0000256" key="1">
    <source>
        <dbReference type="SAM" id="MobiDB-lite"/>
    </source>
</evidence>
<feature type="region of interest" description="Disordered" evidence="1">
    <location>
        <begin position="62"/>
        <end position="92"/>
    </location>
</feature>
<reference evidence="2 3" key="1">
    <citation type="submission" date="2020-12" db="EMBL/GenBank/DDBJ databases">
        <title>De novo assembly of Tibetan sheep genome.</title>
        <authorList>
            <person name="Li X."/>
        </authorList>
    </citation>
    <scope>NUCLEOTIDE SEQUENCE [LARGE SCALE GENOMIC DNA]</scope>
    <source>
        <tissue evidence="2">Heart</tissue>
    </source>
</reference>